<reference evidence="10" key="1">
    <citation type="submission" date="2023-07" db="EMBL/GenBank/DDBJ databases">
        <title>Black Yeasts Isolated from many extreme environments.</title>
        <authorList>
            <person name="Coleine C."/>
            <person name="Stajich J.E."/>
            <person name="Selbmann L."/>
        </authorList>
    </citation>
    <scope>NUCLEOTIDE SEQUENCE</scope>
    <source>
        <strain evidence="10">CCFEE 5485</strain>
    </source>
</reference>
<dbReference type="CDD" id="cd14210">
    <property type="entry name" value="PKc_DYRK"/>
    <property type="match status" value="1"/>
</dbReference>
<feature type="compositionally biased region" description="Basic and acidic residues" evidence="8">
    <location>
        <begin position="741"/>
        <end position="759"/>
    </location>
</feature>
<feature type="region of interest" description="Disordered" evidence="8">
    <location>
        <begin position="1109"/>
        <end position="1136"/>
    </location>
</feature>
<feature type="compositionally biased region" description="Low complexity" evidence="8">
    <location>
        <begin position="561"/>
        <end position="571"/>
    </location>
</feature>
<dbReference type="GO" id="GO:0004712">
    <property type="term" value="F:protein serine/threonine/tyrosine kinase activity"/>
    <property type="evidence" value="ECO:0007669"/>
    <property type="project" value="UniProtKB-EC"/>
</dbReference>
<comment type="similarity">
    <text evidence="1">Belongs to the protein kinase superfamily. CMGC Ser/Thr protein kinase family. MNB/DYRK subfamily.</text>
</comment>
<dbReference type="InterPro" id="IPR017441">
    <property type="entry name" value="Protein_kinase_ATP_BS"/>
</dbReference>
<keyword evidence="11" id="KW-1185">Reference proteome</keyword>
<feature type="binding site" evidence="7">
    <location>
        <position position="1313"/>
    </location>
    <ligand>
        <name>ATP</name>
        <dbReference type="ChEBI" id="CHEBI:30616"/>
    </ligand>
</feature>
<feature type="region of interest" description="Disordered" evidence="8">
    <location>
        <begin position="149"/>
        <end position="182"/>
    </location>
</feature>
<feature type="compositionally biased region" description="Pro residues" evidence="8">
    <location>
        <begin position="1067"/>
        <end position="1080"/>
    </location>
</feature>
<dbReference type="EMBL" id="JAUTXT010000025">
    <property type="protein sequence ID" value="KAK3673503.1"/>
    <property type="molecule type" value="Genomic_DNA"/>
</dbReference>
<feature type="compositionally biased region" description="Gly residues" evidence="8">
    <location>
        <begin position="900"/>
        <end position="912"/>
    </location>
</feature>
<dbReference type="GO" id="GO:0004674">
    <property type="term" value="F:protein serine/threonine kinase activity"/>
    <property type="evidence" value="ECO:0007669"/>
    <property type="project" value="UniProtKB-KW"/>
</dbReference>
<gene>
    <name evidence="10" type="primary">POM1</name>
    <name evidence="10" type="ORF">LTR78_006737</name>
</gene>
<dbReference type="GO" id="GO:0005856">
    <property type="term" value="C:cytoskeleton"/>
    <property type="evidence" value="ECO:0007669"/>
    <property type="project" value="TreeGrafter"/>
</dbReference>
<dbReference type="RefSeq" id="XP_064690410.1">
    <property type="nucleotide sequence ID" value="XM_064841900.1"/>
</dbReference>
<keyword evidence="4 7" id="KW-0547">Nucleotide-binding</keyword>
<feature type="compositionally biased region" description="Low complexity" evidence="8">
    <location>
        <begin position="1081"/>
        <end position="1092"/>
    </location>
</feature>
<feature type="region of interest" description="Disordered" evidence="8">
    <location>
        <begin position="1642"/>
        <end position="1673"/>
    </location>
</feature>
<evidence type="ECO:0000256" key="3">
    <source>
        <dbReference type="ARBA" id="ARBA00022679"/>
    </source>
</evidence>
<feature type="compositionally biased region" description="Polar residues" evidence="8">
    <location>
        <begin position="659"/>
        <end position="670"/>
    </location>
</feature>
<feature type="compositionally biased region" description="Low complexity" evidence="8">
    <location>
        <begin position="1025"/>
        <end position="1035"/>
    </location>
</feature>
<dbReference type="InterPro" id="IPR011009">
    <property type="entry name" value="Kinase-like_dom_sf"/>
</dbReference>
<keyword evidence="2 10" id="KW-0723">Serine/threonine-protein kinase</keyword>
<dbReference type="PROSITE" id="PS00108">
    <property type="entry name" value="PROTEIN_KINASE_ST"/>
    <property type="match status" value="1"/>
</dbReference>
<dbReference type="Pfam" id="PF00069">
    <property type="entry name" value="Pkinase"/>
    <property type="match status" value="1"/>
</dbReference>
<evidence type="ECO:0000256" key="5">
    <source>
        <dbReference type="ARBA" id="ARBA00022777"/>
    </source>
</evidence>
<feature type="region of interest" description="Disordered" evidence="8">
    <location>
        <begin position="210"/>
        <end position="532"/>
    </location>
</feature>
<evidence type="ECO:0000256" key="1">
    <source>
        <dbReference type="ARBA" id="ARBA00008867"/>
    </source>
</evidence>
<evidence type="ECO:0000313" key="10">
    <source>
        <dbReference type="EMBL" id="KAK3673503.1"/>
    </source>
</evidence>
<dbReference type="InterPro" id="IPR050494">
    <property type="entry name" value="Ser_Thr_dual-spec_kinase"/>
</dbReference>
<feature type="compositionally biased region" description="Polar residues" evidence="8">
    <location>
        <begin position="1663"/>
        <end position="1672"/>
    </location>
</feature>
<evidence type="ECO:0000256" key="6">
    <source>
        <dbReference type="ARBA" id="ARBA00022840"/>
    </source>
</evidence>
<feature type="compositionally biased region" description="Basic and acidic residues" evidence="8">
    <location>
        <begin position="930"/>
        <end position="939"/>
    </location>
</feature>
<proteinExistence type="inferred from homology"/>
<dbReference type="PROSITE" id="PS50011">
    <property type="entry name" value="PROTEIN_KINASE_DOM"/>
    <property type="match status" value="1"/>
</dbReference>
<feature type="region of interest" description="Disordered" evidence="8">
    <location>
        <begin position="1"/>
        <end position="134"/>
    </location>
</feature>
<dbReference type="InterPro" id="IPR008271">
    <property type="entry name" value="Ser/Thr_kinase_AS"/>
</dbReference>
<dbReference type="GO" id="GO:0005524">
    <property type="term" value="F:ATP binding"/>
    <property type="evidence" value="ECO:0007669"/>
    <property type="project" value="UniProtKB-UniRule"/>
</dbReference>
<name>A0AAE0WKR3_9PEZI</name>
<evidence type="ECO:0000256" key="8">
    <source>
        <dbReference type="SAM" id="MobiDB-lite"/>
    </source>
</evidence>
<dbReference type="EC" id="2.7.12.1" evidence="10"/>
<feature type="compositionally biased region" description="Polar residues" evidence="8">
    <location>
        <begin position="271"/>
        <end position="299"/>
    </location>
</feature>
<feature type="compositionally biased region" description="Polar residues" evidence="8">
    <location>
        <begin position="436"/>
        <end position="450"/>
    </location>
</feature>
<dbReference type="PANTHER" id="PTHR24058">
    <property type="entry name" value="DUAL SPECIFICITY PROTEIN KINASE"/>
    <property type="match status" value="1"/>
</dbReference>
<feature type="compositionally biased region" description="Basic and acidic residues" evidence="8">
    <location>
        <begin position="219"/>
        <end position="228"/>
    </location>
</feature>
<evidence type="ECO:0000256" key="7">
    <source>
        <dbReference type="PROSITE-ProRule" id="PRU10141"/>
    </source>
</evidence>
<feature type="region of interest" description="Disordered" evidence="8">
    <location>
        <begin position="884"/>
        <end position="1092"/>
    </location>
</feature>
<feature type="domain" description="Protein kinase" evidence="9">
    <location>
        <begin position="1284"/>
        <end position="1580"/>
    </location>
</feature>
<dbReference type="SMART" id="SM00220">
    <property type="entry name" value="S_TKc"/>
    <property type="match status" value="1"/>
</dbReference>
<evidence type="ECO:0000313" key="11">
    <source>
        <dbReference type="Proteomes" id="UP001274830"/>
    </source>
</evidence>
<evidence type="ECO:0000259" key="9">
    <source>
        <dbReference type="PROSITE" id="PS50011"/>
    </source>
</evidence>
<dbReference type="SUPFAM" id="SSF56112">
    <property type="entry name" value="Protein kinase-like (PK-like)"/>
    <property type="match status" value="1"/>
</dbReference>
<dbReference type="Proteomes" id="UP001274830">
    <property type="component" value="Unassembled WGS sequence"/>
</dbReference>
<comment type="caution">
    <text evidence="10">The sequence shown here is derived from an EMBL/GenBank/DDBJ whole genome shotgun (WGS) entry which is preliminary data.</text>
</comment>
<accession>A0AAE0WKR3</accession>
<dbReference type="InterPro" id="IPR000719">
    <property type="entry name" value="Prot_kinase_dom"/>
</dbReference>
<feature type="region of interest" description="Disordered" evidence="8">
    <location>
        <begin position="1240"/>
        <end position="1264"/>
    </location>
</feature>
<dbReference type="GeneID" id="89966454"/>
<feature type="compositionally biased region" description="Polar residues" evidence="8">
    <location>
        <begin position="107"/>
        <end position="134"/>
    </location>
</feature>
<feature type="compositionally biased region" description="Low complexity" evidence="8">
    <location>
        <begin position="1240"/>
        <end position="1256"/>
    </location>
</feature>
<feature type="compositionally biased region" description="Low complexity" evidence="8">
    <location>
        <begin position="304"/>
        <end position="316"/>
    </location>
</feature>
<feature type="region of interest" description="Disordered" evidence="8">
    <location>
        <begin position="561"/>
        <end position="607"/>
    </location>
</feature>
<dbReference type="PROSITE" id="PS00107">
    <property type="entry name" value="PROTEIN_KINASE_ATP"/>
    <property type="match status" value="1"/>
</dbReference>
<organism evidence="10 11">
    <name type="scientific">Recurvomyces mirabilis</name>
    <dbReference type="NCBI Taxonomy" id="574656"/>
    <lineage>
        <taxon>Eukaryota</taxon>
        <taxon>Fungi</taxon>
        <taxon>Dikarya</taxon>
        <taxon>Ascomycota</taxon>
        <taxon>Pezizomycotina</taxon>
        <taxon>Dothideomycetes</taxon>
        <taxon>Dothideomycetidae</taxon>
        <taxon>Mycosphaerellales</taxon>
        <taxon>Teratosphaeriaceae</taxon>
        <taxon>Recurvomyces</taxon>
    </lineage>
</organism>
<protein>
    <submittedName>
        <fullName evidence="10">Serine/threonine protein kinase, CMGC, dual-specificity</fullName>
        <ecNumber evidence="10">2.7.12.1</ecNumber>
    </submittedName>
</protein>
<dbReference type="Gene3D" id="1.10.510.10">
    <property type="entry name" value="Transferase(Phosphotransferase) domain 1"/>
    <property type="match status" value="1"/>
</dbReference>
<keyword evidence="6 7" id="KW-0067">ATP-binding</keyword>
<dbReference type="PANTHER" id="PTHR24058:SF22">
    <property type="entry name" value="DUAL SPECIFICITY TYROSINE-PHOSPHORYLATION-REGULATED KINASE 4"/>
    <property type="match status" value="1"/>
</dbReference>
<evidence type="ECO:0000256" key="4">
    <source>
        <dbReference type="ARBA" id="ARBA00022741"/>
    </source>
</evidence>
<feature type="compositionally biased region" description="Polar residues" evidence="8">
    <location>
        <begin position="915"/>
        <end position="925"/>
    </location>
</feature>
<feature type="compositionally biased region" description="Low complexity" evidence="8">
    <location>
        <begin position="712"/>
        <end position="730"/>
    </location>
</feature>
<feature type="compositionally biased region" description="Basic and acidic residues" evidence="8">
    <location>
        <begin position="974"/>
        <end position="983"/>
    </location>
</feature>
<feature type="compositionally biased region" description="Pro residues" evidence="8">
    <location>
        <begin position="477"/>
        <end position="490"/>
    </location>
</feature>
<evidence type="ECO:0000256" key="2">
    <source>
        <dbReference type="ARBA" id="ARBA00022527"/>
    </source>
</evidence>
<sequence>MDVATRFQTRVRAQPYLDNERNAMPDDSEGDLSEPATRRKFQRTTATDSDNNNNNGFRKPSLPASATRPAGLEHRPSLTNRRRSTLRENVRVPSGPREFPSPGKRMGNTSSTHPALSALGQTKQSSFLPPTSNDDAFYTNQKTFMLGKTDNGSFSFGNGNHRSSTDETDSPTTPAERGSNDFDFVPTMNFDDFQSSITDPNWTSPLLSEFPTHVGGRALPKEQVKPRAEMSTQAAGPTFKRPGLPKQEENGPGEESGTGRTLSFRRRISAVTGSRNATGSSTATVTQMPSASSQPNLSLRTRRQSTMPQSSTTPTQAIAGAGPTNRTPRKSVGPGLLSLGDTRKGSVTLPNQAGEVAAKPPLSRTSSLSTKSRRTTLGPAFGNGDAPKPSTLMAPTQSRANKVKSLQPPPRQQNNDPDTPGSGRNASKANQGRAHTPSSSGNKRQSTASGRASGLGARTTSPTDARRLKRMSMMQAPPMPTSLPKGPPTPSEELQQNPWVKPELPRLAQPSPSLIPRKMSTDTPISARGSPERGFYSFSSATPTMMGGGVQLSAKSSYQSLVSGSGSASTSRLPTPKPRNVHSSSARYEESNGELVPPVPAIPKAYDSPKEYDRPFFSDVGRGVGEPSLDGLDFEFAETGSPALAAAPSGLTPRGSMDMRTSSEIASKSSGEYVRKHQHKRSTTVASTNVATLAAKSSRPQPDPAGRKNANLQPLRLPPMSLMPLTTPTTNKIASLPRPSQEVDSRDDYATARTPEPRRNAKTPSTPMTASKATFFRRQDEAMTAKLRNASSHYALRDLHMDHLDVNSRSFFDDSDVEGVMSAGGMPIPASQQQKYQRSAITPFASGSLPKGSGEFARLRGRPSAEYNHTFDSAGFSDELLGFTSAGKPLGPRPKTSGTSGSGGVGKKGGAGTPSSTESPVTEQAPQLPEVKKEKESSGLRRKLSLGWRRSSSKAAAHAENKSSPQTAGFVENADGRERERGARLQKRQSEMPPPKVPASAASAWNGGDAGLARPSLENARRKSGVPASVSSSGALMIGEGGGGGENPKTTTAGVPKTRALHSEHPQPVPAMPPPMPPPAAHRSSSWAAASNSLAASSNHNFHATQANAQASSNGLSSHLGPIGKPSLVPPGRQRLTPATLNATLKDKDDLVADEEMRKLSTKRKDVDAAAKESEALKLRAVGREGVSPRVVLGDRSGGGLCIGGGGLNVFERGEIVDFEAEGIFFTGTKGCRKIVGSLSPTNSSSVTGKSSSGTGAEASGNHGYDDERGDYNIVLGDHLAYRYEVVDLLGKGSFGQVVRCVDHKEGGVVAVKIIRNKKRFHQQALVEVGILGRLGEWDPNGAYATLTITSSFYFRSHLCIVTPCLSINLYELIRSHNFTGFSLPLIRRMTRQLLSCLCLLQRKKIIHCDLKPENILLCEARKADVRVIDFGSSCRVEERVYTYIQSRFYRSPEVILGSEYGLGIDMWSLGCILAELWTGYPLFPGENEQEQLACIMEIFGPPDRHLVERCTRKKLFFDSVGKPRVTVSSKGRRRRVSSKTLQQVLKCEDEAFLDFMARCLRWDPERRLRPDDAVSHPFVTGQPWGKFGPAAGIPEEARRGATRLRAGVAPVVTGGAGGAGSPVKRKEGGNAFAQLTATTPAKDRGPARALPETPQTAVRMGGTSTNVQGSPSKARDLAAEARRRHSSVASATLGNTLAVNGNGNGHGNGGGLGGVAANGASAAIVTGMAGSKRASNGTLLGGGSGLPGMGSGIAGGMGIQQQRTASGAVGLAQLAARESMAGQLQQSSAGRWRS</sequence>
<dbReference type="Gene3D" id="3.30.200.20">
    <property type="entry name" value="Phosphorylase Kinase, domain 1"/>
    <property type="match status" value="1"/>
</dbReference>
<keyword evidence="5 10" id="KW-0418">Kinase</keyword>
<feature type="compositionally biased region" description="Polar residues" evidence="8">
    <location>
        <begin position="150"/>
        <end position="162"/>
    </location>
</feature>
<dbReference type="GO" id="GO:0005737">
    <property type="term" value="C:cytoplasm"/>
    <property type="evidence" value="ECO:0007669"/>
    <property type="project" value="TreeGrafter"/>
</dbReference>
<feature type="region of interest" description="Disordered" evidence="8">
    <location>
        <begin position="645"/>
        <end position="768"/>
    </location>
</feature>
<keyword evidence="3 10" id="KW-0808">Transferase</keyword>